<dbReference type="PATRIC" id="fig|1139219.3.peg.2467"/>
<dbReference type="EMBL" id="AHYR01000013">
    <property type="protein sequence ID" value="EOT38257.1"/>
    <property type="molecule type" value="Genomic_DNA"/>
</dbReference>
<organism evidence="1 2">
    <name type="scientific">Enterococcus dispar ATCC 51266</name>
    <dbReference type="NCBI Taxonomy" id="1139219"/>
    <lineage>
        <taxon>Bacteria</taxon>
        <taxon>Bacillati</taxon>
        <taxon>Bacillota</taxon>
        <taxon>Bacilli</taxon>
        <taxon>Lactobacillales</taxon>
        <taxon>Enterococcaceae</taxon>
        <taxon>Enterococcus</taxon>
    </lineage>
</organism>
<dbReference type="Proteomes" id="UP000014127">
    <property type="component" value="Unassembled WGS sequence"/>
</dbReference>
<dbReference type="AlphaFoldDB" id="S1P0Y6"/>
<dbReference type="OrthoDB" id="1695687at2"/>
<dbReference type="eggNOG" id="ENOG502ZWJ9">
    <property type="taxonomic scope" value="Bacteria"/>
</dbReference>
<sequence length="294" mass="31478">MAIKYYTKQYAGMLPNLFAKKAAFLRSFGGALQVKDGISQKDTFMELKTSDTDVVIQAYSTDPNVGFGTSTGNTSRFGPRKEVKSVDVEVGYEAPLAINEGIDDFTVNDIPEQVVAERLGLHGVAWAQHVDGLLGKAISDNASETLTGELTEAGVTKLFADAHKKFVNNGVSDAIAHVAYVTADVLNFLIDSDLAKTDKNSSANVDEQTLYKFKGFNLIELPDAKFQTGENTYFVADSVGVAGVGIQVARAMDSEDFAGTALQAAAKYGKYIPEANKKAILKATLTEPEEVPAG</sequence>
<protein>
    <submittedName>
        <fullName evidence="1">Major capsid protein</fullName>
    </submittedName>
</protein>
<dbReference type="RefSeq" id="WP_016173634.1">
    <property type="nucleotide sequence ID" value="NZ_ASWK01000001.1"/>
</dbReference>
<proteinExistence type="predicted"/>
<evidence type="ECO:0000313" key="1">
    <source>
        <dbReference type="EMBL" id="EOT38257.1"/>
    </source>
</evidence>
<keyword evidence="2" id="KW-1185">Reference proteome</keyword>
<reference evidence="1 2" key="1">
    <citation type="submission" date="2013-03" db="EMBL/GenBank/DDBJ databases">
        <title>The Genome Sequence of Enterococcus dispar ATCC_51266 (Illumina only assembly).</title>
        <authorList>
            <consortium name="The Broad Institute Genomics Platform"/>
            <consortium name="The Broad Institute Genome Sequencing Center for Infectious Disease"/>
            <person name="Earl A."/>
            <person name="Russ C."/>
            <person name="Gilmore M."/>
            <person name="Surin D."/>
            <person name="Walker B."/>
            <person name="Young S."/>
            <person name="Zeng Q."/>
            <person name="Gargeya S."/>
            <person name="Fitzgerald M."/>
            <person name="Haas B."/>
            <person name="Abouelleil A."/>
            <person name="Allen A.W."/>
            <person name="Alvarado L."/>
            <person name="Arachchi H.M."/>
            <person name="Berlin A.M."/>
            <person name="Chapman S.B."/>
            <person name="Gainer-Dewar J."/>
            <person name="Goldberg J."/>
            <person name="Griggs A."/>
            <person name="Gujja S."/>
            <person name="Hansen M."/>
            <person name="Howarth C."/>
            <person name="Imamovic A."/>
            <person name="Ireland A."/>
            <person name="Larimer J."/>
            <person name="McCowan C."/>
            <person name="Murphy C."/>
            <person name="Pearson M."/>
            <person name="Poon T.W."/>
            <person name="Priest M."/>
            <person name="Roberts A."/>
            <person name="Saif S."/>
            <person name="Shea T."/>
            <person name="Sisk P."/>
            <person name="Sykes S."/>
            <person name="Wortman J."/>
            <person name="Nusbaum C."/>
            <person name="Birren B."/>
        </authorList>
    </citation>
    <scope>NUCLEOTIDE SEQUENCE [LARGE SCALE GENOMIC DNA]</scope>
    <source>
        <strain evidence="1 2">ATCC 51266</strain>
    </source>
</reference>
<name>S1P0Y6_9ENTE</name>
<comment type="caution">
    <text evidence="1">The sequence shown here is derived from an EMBL/GenBank/DDBJ whole genome shotgun (WGS) entry which is preliminary data.</text>
</comment>
<gene>
    <name evidence="1" type="ORF">OMK_02525</name>
</gene>
<dbReference type="STRING" id="44009.RV01_GL001282"/>
<evidence type="ECO:0000313" key="2">
    <source>
        <dbReference type="Proteomes" id="UP000014127"/>
    </source>
</evidence>
<dbReference type="HOGENOM" id="CLU_060513_0_0_9"/>
<accession>S1P0Y6</accession>